<feature type="region of interest" description="Disordered" evidence="1">
    <location>
        <begin position="32"/>
        <end position="130"/>
    </location>
</feature>
<organism evidence="2 3">
    <name type="scientific">Drosophila madeirensis</name>
    <name type="common">Fruit fly</name>
    <dbReference type="NCBI Taxonomy" id="30013"/>
    <lineage>
        <taxon>Eukaryota</taxon>
        <taxon>Metazoa</taxon>
        <taxon>Ecdysozoa</taxon>
        <taxon>Arthropoda</taxon>
        <taxon>Hexapoda</taxon>
        <taxon>Insecta</taxon>
        <taxon>Pterygota</taxon>
        <taxon>Neoptera</taxon>
        <taxon>Endopterygota</taxon>
        <taxon>Diptera</taxon>
        <taxon>Brachycera</taxon>
        <taxon>Muscomorpha</taxon>
        <taxon>Ephydroidea</taxon>
        <taxon>Drosophilidae</taxon>
        <taxon>Drosophila</taxon>
        <taxon>Sophophora</taxon>
    </lineage>
</organism>
<gene>
    <name evidence="2" type="ORF">DMAD_09328</name>
</gene>
<dbReference type="EMBL" id="AP029263">
    <property type="protein sequence ID" value="BFF90900.1"/>
    <property type="molecule type" value="Genomic_DNA"/>
</dbReference>
<sequence length="130" mass="14958">MYSSIAQPVNITWQSLTQLLTGLWKRLYTPRSPYLALPAPPPKPAGTTQYQTQKEEEMPRTRRRHHSRDRSSAGTRDKRRRLDTADHSPPMPEAPSPPRITKTHHTRSAAKRRRHELDAKNAIPIPKEPT</sequence>
<dbReference type="AlphaFoldDB" id="A0AAU9EYR0"/>
<keyword evidence="3" id="KW-1185">Reference proteome</keyword>
<keyword evidence="2" id="KW-0418">Kinase</keyword>
<accession>A0AAU9EYR0</accession>
<reference evidence="2 3" key="1">
    <citation type="submission" date="2024-02" db="EMBL/GenBank/DDBJ databases">
        <title>A chromosome-level genome assembly of Drosophila madeirensis, a fruit fly species endemic to Madeira island.</title>
        <authorList>
            <person name="Tomihara K."/>
            <person name="Llopart A."/>
            <person name="Yamamoto D."/>
        </authorList>
    </citation>
    <scope>NUCLEOTIDE SEQUENCE [LARGE SCALE GENOMIC DNA]</scope>
    <source>
        <strain evidence="2 3">RF1</strain>
    </source>
</reference>
<evidence type="ECO:0000313" key="3">
    <source>
        <dbReference type="Proteomes" id="UP001500889"/>
    </source>
</evidence>
<feature type="compositionally biased region" description="Pro residues" evidence="1">
    <location>
        <begin position="89"/>
        <end position="98"/>
    </location>
</feature>
<name>A0AAU9EYR0_DROMD</name>
<protein>
    <submittedName>
        <fullName evidence="2">Serine/threonine-protein kinase Doa</fullName>
    </submittedName>
</protein>
<evidence type="ECO:0000313" key="2">
    <source>
        <dbReference type="EMBL" id="BFF90900.1"/>
    </source>
</evidence>
<keyword evidence="2" id="KW-0808">Transferase</keyword>
<dbReference type="Proteomes" id="UP001500889">
    <property type="component" value="Chromosome O"/>
</dbReference>
<evidence type="ECO:0000256" key="1">
    <source>
        <dbReference type="SAM" id="MobiDB-lite"/>
    </source>
</evidence>
<proteinExistence type="predicted"/>
<dbReference type="GO" id="GO:0016301">
    <property type="term" value="F:kinase activity"/>
    <property type="evidence" value="ECO:0007669"/>
    <property type="project" value="UniProtKB-KW"/>
</dbReference>
<feature type="compositionally biased region" description="Basic residues" evidence="1">
    <location>
        <begin position="101"/>
        <end position="114"/>
    </location>
</feature>